<dbReference type="EMBL" id="JAVRRG010000078">
    <property type="protein sequence ID" value="KAK5089444.1"/>
    <property type="molecule type" value="Genomic_DNA"/>
</dbReference>
<gene>
    <name evidence="1" type="ORF">LTR24_006260</name>
</gene>
<name>A0ABR0K7J2_9EURO</name>
<proteinExistence type="predicted"/>
<dbReference type="Proteomes" id="UP001345013">
    <property type="component" value="Unassembled WGS sequence"/>
</dbReference>
<accession>A0ABR0K7J2</accession>
<reference evidence="1 2" key="1">
    <citation type="submission" date="2023-08" db="EMBL/GenBank/DDBJ databases">
        <title>Black Yeasts Isolated from many extreme environments.</title>
        <authorList>
            <person name="Coleine C."/>
            <person name="Stajich J.E."/>
            <person name="Selbmann L."/>
        </authorList>
    </citation>
    <scope>NUCLEOTIDE SEQUENCE [LARGE SCALE GENOMIC DNA]</scope>
    <source>
        <strain evidence="1 2">CCFEE 5885</strain>
    </source>
</reference>
<protein>
    <submittedName>
        <fullName evidence="1">Uncharacterized protein</fullName>
    </submittedName>
</protein>
<organism evidence="1 2">
    <name type="scientific">Lithohypha guttulata</name>
    <dbReference type="NCBI Taxonomy" id="1690604"/>
    <lineage>
        <taxon>Eukaryota</taxon>
        <taxon>Fungi</taxon>
        <taxon>Dikarya</taxon>
        <taxon>Ascomycota</taxon>
        <taxon>Pezizomycotina</taxon>
        <taxon>Eurotiomycetes</taxon>
        <taxon>Chaetothyriomycetidae</taxon>
        <taxon>Chaetothyriales</taxon>
        <taxon>Trichomeriaceae</taxon>
        <taxon>Lithohypha</taxon>
    </lineage>
</organism>
<sequence>MPLNPEAPVFKLWWQHSSNLNPLAPVFKRWWEYSSNLCPVALGFFPSSVYSRSFSDLVRYSPANLEPSDNDNRRLRPSLQWSYAAYEAAYRARISKTNAIMAALCGPDVGFDLSGLDLGHEIDSGAADVAGRRRYRRAIASGQTQASSSRTRQTTLRARLPEQGSNIHRLPQELWDEILSNLSREFGFSSELVESYADLASVARAIPSIAGGITMEDEVGTANWDQELGTFCYVEYKKWPARALEWIQYPDTRPTWVFRSDLRGLPPPSNETVFGNLDRFRSPDPLPFT</sequence>
<keyword evidence="2" id="KW-1185">Reference proteome</keyword>
<comment type="caution">
    <text evidence="1">The sequence shown here is derived from an EMBL/GenBank/DDBJ whole genome shotgun (WGS) entry which is preliminary data.</text>
</comment>
<evidence type="ECO:0000313" key="2">
    <source>
        <dbReference type="Proteomes" id="UP001345013"/>
    </source>
</evidence>
<evidence type="ECO:0000313" key="1">
    <source>
        <dbReference type="EMBL" id="KAK5089444.1"/>
    </source>
</evidence>